<evidence type="ECO:0000256" key="4">
    <source>
        <dbReference type="ARBA" id="ARBA00022679"/>
    </source>
</evidence>
<name>A0AAN5DFI9_9BILA</name>
<evidence type="ECO:0000256" key="5">
    <source>
        <dbReference type="ARBA" id="ARBA00023136"/>
    </source>
</evidence>
<evidence type="ECO:0000256" key="6">
    <source>
        <dbReference type="RuleBase" id="RU366017"/>
    </source>
</evidence>
<evidence type="ECO:0000256" key="1">
    <source>
        <dbReference type="ARBA" id="ARBA00004167"/>
    </source>
</evidence>
<dbReference type="GO" id="GO:0016757">
    <property type="term" value="F:glycosyltransferase activity"/>
    <property type="evidence" value="ECO:0007669"/>
    <property type="project" value="UniProtKB-UniRule"/>
</dbReference>
<evidence type="ECO:0000313" key="7">
    <source>
        <dbReference type="EMBL" id="GMR62673.1"/>
    </source>
</evidence>
<proteinExistence type="inferred from homology"/>
<dbReference type="EMBL" id="BTRK01000006">
    <property type="protein sequence ID" value="GMR62673.1"/>
    <property type="molecule type" value="Genomic_DNA"/>
</dbReference>
<evidence type="ECO:0000313" key="8">
    <source>
        <dbReference type="Proteomes" id="UP001328107"/>
    </source>
</evidence>
<protein>
    <recommendedName>
        <fullName evidence="6">Glycosyltransferase family 92 protein</fullName>
        <ecNumber evidence="6">2.4.1.-</ecNumber>
    </recommendedName>
</protein>
<evidence type="ECO:0000256" key="2">
    <source>
        <dbReference type="ARBA" id="ARBA00007647"/>
    </source>
</evidence>
<evidence type="ECO:0000256" key="3">
    <source>
        <dbReference type="ARBA" id="ARBA00022676"/>
    </source>
</evidence>
<comment type="subcellular location">
    <subcellularLocation>
        <location evidence="1">Membrane</location>
        <topology evidence="1">Single-pass membrane protein</topology>
    </subcellularLocation>
</comment>
<dbReference type="Pfam" id="PF01697">
    <property type="entry name" value="Glyco_transf_92"/>
    <property type="match status" value="1"/>
</dbReference>
<dbReference type="PANTHER" id="PTHR47024:SF1">
    <property type="entry name" value="GLYCOSYLTRANSFERASE FAMILY 92 PROTEIN"/>
    <property type="match status" value="1"/>
</dbReference>
<dbReference type="AlphaFoldDB" id="A0AAN5DFI9"/>
<feature type="non-terminal residue" evidence="7">
    <location>
        <position position="1"/>
    </location>
</feature>
<accession>A0AAN5DFI9</accession>
<keyword evidence="5" id="KW-0472">Membrane</keyword>
<keyword evidence="4 6" id="KW-0808">Transferase</keyword>
<reference evidence="8" key="1">
    <citation type="submission" date="2022-10" db="EMBL/GenBank/DDBJ databases">
        <title>Genome assembly of Pristionchus species.</title>
        <authorList>
            <person name="Yoshida K."/>
            <person name="Sommer R.J."/>
        </authorList>
    </citation>
    <scope>NUCLEOTIDE SEQUENCE [LARGE SCALE GENOMIC DNA]</scope>
    <source>
        <strain evidence="8">RS5460</strain>
    </source>
</reference>
<dbReference type="EC" id="2.4.1.-" evidence="6"/>
<dbReference type="PANTHER" id="PTHR47024">
    <property type="entry name" value="BIOFILM ABSENT ON HEAD (AFTER YERSINIA EXPOSURE)-RELATED"/>
    <property type="match status" value="1"/>
</dbReference>
<keyword evidence="3 6" id="KW-0328">Glycosyltransferase</keyword>
<dbReference type="Proteomes" id="UP001328107">
    <property type="component" value="Unassembled WGS sequence"/>
</dbReference>
<keyword evidence="8" id="KW-1185">Reference proteome</keyword>
<dbReference type="GO" id="GO:0016020">
    <property type="term" value="C:membrane"/>
    <property type="evidence" value="ECO:0007669"/>
    <property type="project" value="UniProtKB-SubCell"/>
</dbReference>
<comment type="similarity">
    <text evidence="2 6">Belongs to the glycosyltransferase 92 family.</text>
</comment>
<comment type="caution">
    <text evidence="7">The sequence shown here is derived from an EMBL/GenBank/DDBJ whole genome shotgun (WGS) entry which is preliminary data.</text>
</comment>
<sequence>SQVLISQAGRSMSLPVHGVGMVSSSLEVCVPPLYWYDDWPRLLLFVEYHRREGAFITIYANSVSHTVKRILDYYESQGVIRVINWPMLPLLEEEDPNRSVYRLSHSLAHNDCVLRSSSKYTTLLDIDEFIYVRNSSFLDFVKSKFSSDSSIGSLQFEHLGLISEAQLDESFDALDLMEIREIEGPSKVLFNPSSILFLSTHTVNTHVEGFHRTNISKDEAFLLHMRNSFGHKKVGERIAMDDRFSSDLKERVKATRDAIFGSMIPSFTLNVTKEVIRCTSTWRTDGCKTPIHSCYSQLMTMEEWFFYSPSDDSHFLVL</sequence>
<dbReference type="InterPro" id="IPR008166">
    <property type="entry name" value="Glyco_transf_92"/>
</dbReference>
<organism evidence="7 8">
    <name type="scientific">Pristionchus mayeri</name>
    <dbReference type="NCBI Taxonomy" id="1317129"/>
    <lineage>
        <taxon>Eukaryota</taxon>
        <taxon>Metazoa</taxon>
        <taxon>Ecdysozoa</taxon>
        <taxon>Nematoda</taxon>
        <taxon>Chromadorea</taxon>
        <taxon>Rhabditida</taxon>
        <taxon>Rhabditina</taxon>
        <taxon>Diplogasteromorpha</taxon>
        <taxon>Diplogasteroidea</taxon>
        <taxon>Neodiplogasteridae</taxon>
        <taxon>Pristionchus</taxon>
    </lineage>
</organism>
<gene>
    <name evidence="7" type="ORF">PMAYCL1PPCAC_32868</name>
</gene>